<dbReference type="STRING" id="101127.A0A1X2G5A3"/>
<dbReference type="InterPro" id="IPR001487">
    <property type="entry name" value="Bromodomain"/>
</dbReference>
<sequence>MSTALNMEWSVLERLLLTQAVNKFGEDNWFQVARAMRQHPLLSQTKPEVFNQKTCSLQYYLMVEDLEKENRRRPKTADSVIAQDMPNVIKLARQLYAQRVDELKESIKADEDMFMQLISEIDEIKSGAWDDKLIAEYEAKAKMESTAAAGASPADIDTQVHTPDIADTPASQGESHSTDAHPFDLDTIQHPMDVDSTPSASITTSSQSMASTQLTEASAEPDQPSTSHPQAELHKSPVTPNIKLETPDASQSYPSLPTMDESSRISTLDSEMLESSDEPKLDEPILDEPTLDEPILDEPTLEEPTLEEPTLEEPTLEEPTLEEPAFDEPAHATNVASTDLEDETLGSKRPSVEDMDVDSENDTKRPRFEYDTNLSPPLEQDDEPDTVAPTLNEEPSGSLPAPATTKKSPSQEPAPIHTTHEVVIEPSPAVSTASPEINEKLEEGIDTGSDSNAATPSTTSATPTTVSSSIPATPAHEKQRKIDQRQKSWQKNINLLWRDIANHKNGAMFMNPIKEAQAPGYYKMVKYPLDLKGIKNRIRDGVIRTTVEFERDVILMLVNSLMYNQEDTEVYQLALEMLQDVHQQISDFKIAEGSTAPTPKESRRKSIAE</sequence>
<dbReference type="Gene3D" id="1.20.920.10">
    <property type="entry name" value="Bromodomain-like"/>
    <property type="match status" value="1"/>
</dbReference>
<dbReference type="SMART" id="SM00297">
    <property type="entry name" value="BROMO"/>
    <property type="match status" value="1"/>
</dbReference>
<feature type="domain" description="Bromo" evidence="4">
    <location>
        <begin position="501"/>
        <end position="571"/>
    </location>
</feature>
<protein>
    <recommendedName>
        <fullName evidence="4">Bromo domain-containing protein</fullName>
    </recommendedName>
</protein>
<feature type="compositionally biased region" description="Low complexity" evidence="3">
    <location>
        <begin position="449"/>
        <end position="474"/>
    </location>
</feature>
<dbReference type="PROSITE" id="PS50014">
    <property type="entry name" value="BROMODOMAIN_2"/>
    <property type="match status" value="1"/>
</dbReference>
<dbReference type="AlphaFoldDB" id="A0A1X2G5A3"/>
<proteinExistence type="predicted"/>
<feature type="region of interest" description="Disordered" evidence="3">
    <location>
        <begin position="148"/>
        <end position="414"/>
    </location>
</feature>
<reference evidence="5 6" key="1">
    <citation type="submission" date="2016-07" db="EMBL/GenBank/DDBJ databases">
        <title>Pervasive Adenine N6-methylation of Active Genes in Fungi.</title>
        <authorList>
            <consortium name="DOE Joint Genome Institute"/>
            <person name="Mondo S.J."/>
            <person name="Dannebaum R.O."/>
            <person name="Kuo R.C."/>
            <person name="Labutti K."/>
            <person name="Haridas S."/>
            <person name="Kuo A."/>
            <person name="Salamov A."/>
            <person name="Ahrendt S.R."/>
            <person name="Lipzen A."/>
            <person name="Sullivan W."/>
            <person name="Andreopoulos W.B."/>
            <person name="Clum A."/>
            <person name="Lindquist E."/>
            <person name="Daum C."/>
            <person name="Ramamoorthy G.K."/>
            <person name="Gryganskyi A."/>
            <person name="Culley D."/>
            <person name="Magnuson J.K."/>
            <person name="James T.Y."/>
            <person name="O'Malley M.A."/>
            <person name="Stajich J.E."/>
            <person name="Spatafora J.W."/>
            <person name="Visel A."/>
            <person name="Grigoriev I.V."/>
        </authorList>
    </citation>
    <scope>NUCLEOTIDE SEQUENCE [LARGE SCALE GENOMIC DNA]</scope>
    <source>
        <strain evidence="5 6">NRRL 3301</strain>
    </source>
</reference>
<feature type="compositionally biased region" description="Basic and acidic residues" evidence="3">
    <location>
        <begin position="475"/>
        <end position="485"/>
    </location>
</feature>
<dbReference type="PRINTS" id="PR00503">
    <property type="entry name" value="BROMODOMAIN"/>
</dbReference>
<evidence type="ECO:0000259" key="4">
    <source>
        <dbReference type="PROSITE" id="PS50014"/>
    </source>
</evidence>
<evidence type="ECO:0000256" key="1">
    <source>
        <dbReference type="ARBA" id="ARBA00023117"/>
    </source>
</evidence>
<gene>
    <name evidence="5" type="ORF">DM01DRAFT_1339977</name>
</gene>
<dbReference type="Pfam" id="PF00439">
    <property type="entry name" value="Bromodomain"/>
    <property type="match status" value="1"/>
</dbReference>
<dbReference type="Proteomes" id="UP000242146">
    <property type="component" value="Unassembled WGS sequence"/>
</dbReference>
<evidence type="ECO:0000313" key="6">
    <source>
        <dbReference type="Proteomes" id="UP000242146"/>
    </source>
</evidence>
<feature type="compositionally biased region" description="Basic and acidic residues" evidence="3">
    <location>
        <begin position="361"/>
        <end position="370"/>
    </location>
</feature>
<evidence type="ECO:0000256" key="2">
    <source>
        <dbReference type="PROSITE-ProRule" id="PRU00035"/>
    </source>
</evidence>
<dbReference type="PANTHER" id="PTHR15398:SF4">
    <property type="entry name" value="BROMODOMAIN-CONTAINING PROTEIN 8 ISOFORM X1"/>
    <property type="match status" value="1"/>
</dbReference>
<evidence type="ECO:0000256" key="3">
    <source>
        <dbReference type="SAM" id="MobiDB-lite"/>
    </source>
</evidence>
<dbReference type="CDD" id="cd00167">
    <property type="entry name" value="SANT"/>
    <property type="match status" value="1"/>
</dbReference>
<dbReference type="SUPFAM" id="SSF47370">
    <property type="entry name" value="Bromodomain"/>
    <property type="match status" value="1"/>
</dbReference>
<dbReference type="EMBL" id="MCGT01000042">
    <property type="protein sequence ID" value="ORX45467.1"/>
    <property type="molecule type" value="Genomic_DNA"/>
</dbReference>
<keyword evidence="1 2" id="KW-0103">Bromodomain</keyword>
<dbReference type="OrthoDB" id="1742084at2759"/>
<keyword evidence="6" id="KW-1185">Reference proteome</keyword>
<dbReference type="GO" id="GO:0006325">
    <property type="term" value="P:chromatin organization"/>
    <property type="evidence" value="ECO:0007669"/>
    <property type="project" value="UniProtKB-ARBA"/>
</dbReference>
<feature type="region of interest" description="Disordered" evidence="3">
    <location>
        <begin position="590"/>
        <end position="609"/>
    </location>
</feature>
<feature type="region of interest" description="Disordered" evidence="3">
    <location>
        <begin position="444"/>
        <end position="485"/>
    </location>
</feature>
<feature type="compositionally biased region" description="Acidic residues" evidence="3">
    <location>
        <begin position="284"/>
        <end position="326"/>
    </location>
</feature>
<evidence type="ECO:0000313" key="5">
    <source>
        <dbReference type="EMBL" id="ORX45467.1"/>
    </source>
</evidence>
<name>A0A1X2G5A3_9FUNG</name>
<dbReference type="PANTHER" id="PTHR15398">
    <property type="entry name" value="BROMODOMAIN-CONTAINING PROTEIN 8"/>
    <property type="match status" value="1"/>
</dbReference>
<dbReference type="InterPro" id="IPR036427">
    <property type="entry name" value="Bromodomain-like_sf"/>
</dbReference>
<dbReference type="InterPro" id="IPR001005">
    <property type="entry name" value="SANT/Myb"/>
</dbReference>
<organism evidence="5 6">
    <name type="scientific">Hesseltinella vesiculosa</name>
    <dbReference type="NCBI Taxonomy" id="101127"/>
    <lineage>
        <taxon>Eukaryota</taxon>
        <taxon>Fungi</taxon>
        <taxon>Fungi incertae sedis</taxon>
        <taxon>Mucoromycota</taxon>
        <taxon>Mucoromycotina</taxon>
        <taxon>Mucoromycetes</taxon>
        <taxon>Mucorales</taxon>
        <taxon>Cunninghamellaceae</taxon>
        <taxon>Hesseltinella</taxon>
    </lineage>
</organism>
<feature type="compositionally biased region" description="Basic and acidic residues" evidence="3">
    <location>
        <begin position="600"/>
        <end position="609"/>
    </location>
</feature>
<dbReference type="GO" id="GO:0035267">
    <property type="term" value="C:NuA4 histone acetyltransferase complex"/>
    <property type="evidence" value="ECO:0007669"/>
    <property type="project" value="TreeGrafter"/>
</dbReference>
<feature type="compositionally biased region" description="Polar residues" evidence="3">
    <location>
        <begin position="196"/>
        <end position="216"/>
    </location>
</feature>
<accession>A0A1X2G5A3</accession>
<comment type="caution">
    <text evidence="5">The sequence shown here is derived from an EMBL/GenBank/DDBJ whole genome shotgun (WGS) entry which is preliminary data.</text>
</comment>